<evidence type="ECO:0000256" key="5">
    <source>
        <dbReference type="ARBA" id="ARBA00023157"/>
    </source>
</evidence>
<feature type="repeat" description="TSP type-3" evidence="8">
    <location>
        <begin position="503"/>
        <end position="538"/>
    </location>
</feature>
<comment type="caution">
    <text evidence="7">Lacks conserved residue(s) required for the propagation of feature annotation.</text>
</comment>
<evidence type="ECO:0000256" key="3">
    <source>
        <dbReference type="ARBA" id="ARBA00022737"/>
    </source>
</evidence>
<dbReference type="FunFam" id="2.10.25.10:FF:000070">
    <property type="entry name" value="Thrombospondin 2"/>
    <property type="match status" value="1"/>
</dbReference>
<keyword evidence="13" id="KW-1185">Reference proteome</keyword>
<dbReference type="InterPro" id="IPR048287">
    <property type="entry name" value="TSPN-like_N"/>
</dbReference>
<dbReference type="AlphaFoldDB" id="A0A643C8Z8"/>
<evidence type="ECO:0000256" key="6">
    <source>
        <dbReference type="ARBA" id="ARBA00023180"/>
    </source>
</evidence>
<evidence type="ECO:0000259" key="10">
    <source>
        <dbReference type="PROSITE" id="PS50026"/>
    </source>
</evidence>
<feature type="compositionally biased region" description="Polar residues" evidence="9">
    <location>
        <begin position="585"/>
        <end position="599"/>
    </location>
</feature>
<dbReference type="InterPro" id="IPR000884">
    <property type="entry name" value="TSP1_rpt"/>
</dbReference>
<dbReference type="PANTHER" id="PTHR10199">
    <property type="entry name" value="THROMBOSPONDIN"/>
    <property type="match status" value="1"/>
</dbReference>
<dbReference type="InterPro" id="IPR003367">
    <property type="entry name" value="Thrombospondin_3-like_rpt"/>
</dbReference>
<dbReference type="InterPro" id="IPR017897">
    <property type="entry name" value="Thrombospondin_3_rpt"/>
</dbReference>
<dbReference type="Gene3D" id="2.20.100.10">
    <property type="entry name" value="Thrombospondin type-1 (TSP1) repeat"/>
    <property type="match status" value="2"/>
</dbReference>
<feature type="repeat" description="TSP type-3" evidence="8">
    <location>
        <begin position="636"/>
        <end position="671"/>
    </location>
</feature>
<dbReference type="GO" id="GO:0005509">
    <property type="term" value="F:calcium ion binding"/>
    <property type="evidence" value="ECO:0007669"/>
    <property type="project" value="UniProtKB-UniRule"/>
</dbReference>
<dbReference type="Pfam" id="PF02412">
    <property type="entry name" value="TSP_3"/>
    <property type="match status" value="6"/>
</dbReference>
<dbReference type="PROSITE" id="PS51236">
    <property type="entry name" value="TSP_CTER"/>
    <property type="match status" value="1"/>
</dbReference>
<evidence type="ECO:0000256" key="7">
    <source>
        <dbReference type="PROSITE-ProRule" id="PRU00076"/>
    </source>
</evidence>
<feature type="region of interest" description="Disordered" evidence="9">
    <location>
        <begin position="561"/>
        <end position="653"/>
    </location>
</feature>
<protein>
    <submittedName>
        <fullName evidence="12">Uncharacterized protein</fullName>
    </submittedName>
</protein>
<keyword evidence="6" id="KW-0325">Glycoprotein</keyword>
<feature type="domain" description="EGF-like" evidence="10">
    <location>
        <begin position="399"/>
        <end position="443"/>
    </location>
</feature>
<dbReference type="FunFam" id="4.10.1080.10:FF:000003">
    <property type="entry name" value="Thrombospondin 2"/>
    <property type="match status" value="1"/>
</dbReference>
<feature type="domain" description="TSP C-terminal" evidence="11">
    <location>
        <begin position="675"/>
        <end position="718"/>
    </location>
</feature>
<dbReference type="GO" id="GO:0016525">
    <property type="term" value="P:negative regulation of angiogenesis"/>
    <property type="evidence" value="ECO:0007669"/>
    <property type="project" value="TreeGrafter"/>
</dbReference>
<evidence type="ECO:0000313" key="13">
    <source>
        <dbReference type="Proteomes" id="UP000437017"/>
    </source>
</evidence>
<dbReference type="PROSITE" id="PS01186">
    <property type="entry name" value="EGF_2"/>
    <property type="match status" value="1"/>
</dbReference>
<dbReference type="OrthoDB" id="14563at2759"/>
<name>A0A643C8Z8_BALPH</name>
<evidence type="ECO:0000256" key="4">
    <source>
        <dbReference type="ARBA" id="ARBA00022837"/>
    </source>
</evidence>
<keyword evidence="1 7" id="KW-0245">EGF-like domain</keyword>
<feature type="compositionally biased region" description="Acidic residues" evidence="9">
    <location>
        <begin position="562"/>
        <end position="581"/>
    </location>
</feature>
<dbReference type="FunFam" id="4.10.1080.10:FF:000001">
    <property type="entry name" value="Thrombospondin 3"/>
    <property type="match status" value="1"/>
</dbReference>
<dbReference type="PANTHER" id="PTHR10199:SF10">
    <property type="entry name" value="THROMBOSPONDIN-2"/>
    <property type="match status" value="1"/>
</dbReference>
<dbReference type="Gene3D" id="4.10.1080.10">
    <property type="entry name" value="TSP type-3 repeat"/>
    <property type="match status" value="2"/>
</dbReference>
<dbReference type="SMART" id="SM00210">
    <property type="entry name" value="TSPN"/>
    <property type="match status" value="1"/>
</dbReference>
<evidence type="ECO:0000256" key="8">
    <source>
        <dbReference type="PROSITE-ProRule" id="PRU00634"/>
    </source>
</evidence>
<dbReference type="InterPro" id="IPR008859">
    <property type="entry name" value="Thrombospondin_C"/>
</dbReference>
<dbReference type="SUPFAM" id="SSF82895">
    <property type="entry name" value="TSP-1 type 1 repeat"/>
    <property type="match status" value="2"/>
</dbReference>
<evidence type="ECO:0000256" key="2">
    <source>
        <dbReference type="ARBA" id="ARBA00022729"/>
    </source>
</evidence>
<feature type="compositionally biased region" description="Basic and acidic residues" evidence="9">
    <location>
        <begin position="640"/>
        <end position="650"/>
    </location>
</feature>
<dbReference type="Pfam" id="PF00090">
    <property type="entry name" value="TSP_1"/>
    <property type="match status" value="2"/>
</dbReference>
<keyword evidence="5" id="KW-1015">Disulfide bond</keyword>
<dbReference type="InterPro" id="IPR028974">
    <property type="entry name" value="TSP_type-3_rpt"/>
</dbReference>
<dbReference type="FunFam" id="2.20.100.10:FF:000007">
    <property type="entry name" value="Thrombospondin 1"/>
    <property type="match status" value="2"/>
</dbReference>
<dbReference type="Gene3D" id="2.60.120.200">
    <property type="match status" value="2"/>
</dbReference>
<dbReference type="SMART" id="SM00209">
    <property type="entry name" value="TSP1"/>
    <property type="match status" value="2"/>
</dbReference>
<dbReference type="PROSITE" id="PS50092">
    <property type="entry name" value="TSP1"/>
    <property type="match status" value="2"/>
</dbReference>
<reference evidence="12 13" key="1">
    <citation type="journal article" date="2019" name="PLoS ONE">
        <title>Genomic analyses reveal an absence of contemporary introgressive admixture between fin whales and blue whales, despite known hybrids.</title>
        <authorList>
            <person name="Westbury M.V."/>
            <person name="Petersen B."/>
            <person name="Lorenzen E.D."/>
        </authorList>
    </citation>
    <scope>NUCLEOTIDE SEQUENCE [LARGE SCALE GENOMIC DNA]</scope>
    <source>
        <strain evidence="12">FinWhale-01</strain>
    </source>
</reference>
<dbReference type="GO" id="GO:0005576">
    <property type="term" value="C:extracellular region"/>
    <property type="evidence" value="ECO:0007669"/>
    <property type="project" value="InterPro"/>
</dbReference>
<dbReference type="Gene3D" id="2.10.25.10">
    <property type="entry name" value="Laminin"/>
    <property type="match status" value="1"/>
</dbReference>
<dbReference type="PROSITE" id="PS50026">
    <property type="entry name" value="EGF_3"/>
    <property type="match status" value="1"/>
</dbReference>
<organism evidence="12 13">
    <name type="scientific">Balaenoptera physalus</name>
    <name type="common">Fin whale</name>
    <name type="synonym">Balaena physalus</name>
    <dbReference type="NCBI Taxonomy" id="9770"/>
    <lineage>
        <taxon>Eukaryota</taxon>
        <taxon>Metazoa</taxon>
        <taxon>Chordata</taxon>
        <taxon>Craniata</taxon>
        <taxon>Vertebrata</taxon>
        <taxon>Euteleostomi</taxon>
        <taxon>Mammalia</taxon>
        <taxon>Eutheria</taxon>
        <taxon>Laurasiatheria</taxon>
        <taxon>Artiodactyla</taxon>
        <taxon>Whippomorpha</taxon>
        <taxon>Cetacea</taxon>
        <taxon>Mysticeti</taxon>
        <taxon>Balaenopteridae</taxon>
        <taxon>Balaenoptera</taxon>
    </lineage>
</organism>
<dbReference type="InterPro" id="IPR013320">
    <property type="entry name" value="ConA-like_dom_sf"/>
</dbReference>
<feature type="repeat" description="TSP type-3" evidence="8">
    <location>
        <begin position="600"/>
        <end position="635"/>
    </location>
</feature>
<keyword evidence="3" id="KW-0677">Repeat</keyword>
<keyword evidence="2" id="KW-0732">Signal</keyword>
<sequence>MCELWEVAGSLAVAILPSRGFLLHDPLIGLSCCGSEQGRGYGCGGRLDRTGARCSSKCEIRGGIMSFLRRTGDQDEDTAFDLFSISNINRKTIGAKQFRGPDPSVPAYRFVRFDHIPPAMRQKEGFFLTASLKQDRKSRGTLLALEGPGAAHRQFEIVSNGPADTLDLTYWVDGTQHVISLEDVGLADSQWKNITVQGLLQNVYLVFENSVEDLLSKKGCQQSQGAEANAISENTETLHLSPPVSMEHVGRGEDKGPEVCEQSCEELGSMIRELSGLHVIVNQLHENLRKVDGGWSHWSPWSSCSVTCGAGNVTRIRLCNSPVPQMGGRSCKGSGRETKACQGPPCPVDGRWSPWSPWSACTVTCAGGIRERTRICNSPEPQYGGKDCVGDVKEHQMCNRRSCPDKSHSCHRHAQCLYLGHFSDPVYKCECQTGYAGDGLICGEDSDLDGWPNKNLVCATNATYHCIKDNCQLVFNPRQFDYDKDEVGDRCDNCPYVHNLAQIDTDSNGEGDACSVDIDGDDVFNERDNCPYVYNTDQRDTDGDGVGDHCDNCPLVHNPDQTDVDNDLVGDQCDNNEDIDEDGHQNNQDNCPYISNANQADHDHDGKGDACDSDDDNDGVPDDRDNCRLVANPDQEDSDGDGRGDACKDDFDNDNVPDIDDVCPENHAISETDFRNFQMVHLDPKGTTQIDPNWVIRHQGKELVQTANSDPGIAVGEP</sequence>
<evidence type="ECO:0000256" key="9">
    <source>
        <dbReference type="SAM" id="MobiDB-lite"/>
    </source>
</evidence>
<evidence type="ECO:0000259" key="11">
    <source>
        <dbReference type="PROSITE" id="PS51236"/>
    </source>
</evidence>
<accession>A0A643C8Z8</accession>
<evidence type="ECO:0000313" key="12">
    <source>
        <dbReference type="EMBL" id="KAB0396706.1"/>
    </source>
</evidence>
<dbReference type="SUPFAM" id="SSF49899">
    <property type="entry name" value="Concanavalin A-like lectins/glucanases"/>
    <property type="match status" value="2"/>
</dbReference>
<dbReference type="SUPFAM" id="SSF103647">
    <property type="entry name" value="TSP type-3 repeat"/>
    <property type="match status" value="2"/>
</dbReference>
<dbReference type="EMBL" id="SGJD01002103">
    <property type="protein sequence ID" value="KAB0396706.1"/>
    <property type="molecule type" value="Genomic_DNA"/>
</dbReference>
<evidence type="ECO:0000256" key="1">
    <source>
        <dbReference type="ARBA" id="ARBA00022536"/>
    </source>
</evidence>
<dbReference type="GO" id="GO:0007155">
    <property type="term" value="P:cell adhesion"/>
    <property type="evidence" value="ECO:0007669"/>
    <property type="project" value="InterPro"/>
</dbReference>
<feature type="compositionally biased region" description="Acidic residues" evidence="9">
    <location>
        <begin position="611"/>
        <end position="620"/>
    </location>
</feature>
<feature type="compositionally biased region" description="Basic and acidic residues" evidence="9">
    <location>
        <begin position="600"/>
        <end position="610"/>
    </location>
</feature>
<gene>
    <name evidence="12" type="ORF">E2I00_004138</name>
</gene>
<dbReference type="InterPro" id="IPR036383">
    <property type="entry name" value="TSP1_rpt_sf"/>
</dbReference>
<dbReference type="PRINTS" id="PR01705">
    <property type="entry name" value="TSP1REPEAT"/>
</dbReference>
<dbReference type="InterPro" id="IPR000742">
    <property type="entry name" value="EGF"/>
</dbReference>
<dbReference type="PROSITE" id="PS51234">
    <property type="entry name" value="TSP3"/>
    <property type="match status" value="3"/>
</dbReference>
<dbReference type="Proteomes" id="UP000437017">
    <property type="component" value="Unassembled WGS sequence"/>
</dbReference>
<proteinExistence type="predicted"/>
<comment type="caution">
    <text evidence="12">The sequence shown here is derived from an EMBL/GenBank/DDBJ whole genome shotgun (WGS) entry which is preliminary data.</text>
</comment>
<keyword evidence="4 8" id="KW-0106">Calcium</keyword>